<feature type="compositionally biased region" description="Polar residues" evidence="1">
    <location>
        <begin position="14"/>
        <end position="24"/>
    </location>
</feature>
<accession>A0ABD2NXS3</accession>
<dbReference type="PANTHER" id="PTHR21530:SF7">
    <property type="entry name" value="TRAB DOMAIN-CONTAINING PROTEIN"/>
    <property type="match status" value="1"/>
</dbReference>
<keyword evidence="3" id="KW-1185">Reference proteome</keyword>
<evidence type="ECO:0008006" key="4">
    <source>
        <dbReference type="Google" id="ProtNLM"/>
    </source>
</evidence>
<feature type="compositionally biased region" description="Basic and acidic residues" evidence="1">
    <location>
        <begin position="1"/>
        <end position="13"/>
    </location>
</feature>
<dbReference type="PANTHER" id="PTHR21530">
    <property type="entry name" value="PHEROMONE SHUTDOWN PROTEIN"/>
    <property type="match status" value="1"/>
</dbReference>
<dbReference type="Pfam" id="PF01963">
    <property type="entry name" value="TraB_PrgY_gumN"/>
    <property type="match status" value="1"/>
</dbReference>
<comment type="caution">
    <text evidence="2">The sequence shown here is derived from an EMBL/GenBank/DDBJ whole genome shotgun (WGS) entry which is preliminary data.</text>
</comment>
<dbReference type="InterPro" id="IPR002816">
    <property type="entry name" value="TraB/PrgY/GumN_fam"/>
</dbReference>
<protein>
    <recommendedName>
        <fullName evidence="4">TraB domain-containing protein</fullName>
    </recommendedName>
</protein>
<evidence type="ECO:0000313" key="3">
    <source>
        <dbReference type="Proteomes" id="UP001516400"/>
    </source>
</evidence>
<dbReference type="AlphaFoldDB" id="A0ABD2NXS3"/>
<proteinExistence type="predicted"/>
<dbReference type="CDD" id="cd14726">
    <property type="entry name" value="TraB_PrgY-like"/>
    <property type="match status" value="1"/>
</dbReference>
<reference evidence="2 3" key="1">
    <citation type="journal article" date="2021" name="BMC Biol.">
        <title>Horizontally acquired antibacterial genes associated with adaptive radiation of ladybird beetles.</title>
        <authorList>
            <person name="Li H.S."/>
            <person name="Tang X.F."/>
            <person name="Huang Y.H."/>
            <person name="Xu Z.Y."/>
            <person name="Chen M.L."/>
            <person name="Du X.Y."/>
            <person name="Qiu B.Y."/>
            <person name="Chen P.T."/>
            <person name="Zhang W."/>
            <person name="Slipinski A."/>
            <person name="Escalona H.E."/>
            <person name="Waterhouse R.M."/>
            <person name="Zwick A."/>
            <person name="Pang H."/>
        </authorList>
    </citation>
    <scope>NUCLEOTIDE SEQUENCE [LARGE SCALE GENOMIC DNA]</scope>
    <source>
        <strain evidence="2">SYSU2018</strain>
    </source>
</reference>
<evidence type="ECO:0000313" key="2">
    <source>
        <dbReference type="EMBL" id="KAL3283528.1"/>
    </source>
</evidence>
<dbReference type="EMBL" id="JABFTP020000144">
    <property type="protein sequence ID" value="KAL3283528.1"/>
    <property type="molecule type" value="Genomic_DNA"/>
</dbReference>
<sequence>MTEMDRSLTHFELNDNNLKNGSDSGSDKNEPTIDMFAFGDTDSSNGNKSDEDFDNNLPETVSLIIDSKNNAKIYVIGTAHFSKESQQDVEKVIQHVQPDLVVLELCNSRLHILDFDEETLLREAQGIDTRKMISTIKTSGFYNGIIYLLLLDISAHITKEIGMAPGGEFRVAYKEAAKIPNCKIHLGDRLISITLKRALARLTWFQTIRLIWHLIHSKEPVTKEDIEECKNKDMLEQLLAEFADKYPEFKEVFVAERDIFLTYSLQSAVSSLVASRERLNSSSSKSEPCKVVGVVGMGHLPGILKLYNTDQKPFVADILKVPPPSKLSKFIKLSFRVSFYAAGGYLVYRFVPVPKFFKENIHFIVQQMLTSINSSKISLNYNRI</sequence>
<name>A0ABD2NXS3_9CUCU</name>
<evidence type="ECO:0000256" key="1">
    <source>
        <dbReference type="SAM" id="MobiDB-lite"/>
    </source>
</evidence>
<feature type="region of interest" description="Disordered" evidence="1">
    <location>
        <begin position="1"/>
        <end position="53"/>
    </location>
</feature>
<organism evidence="2 3">
    <name type="scientific">Cryptolaemus montrouzieri</name>
    <dbReference type="NCBI Taxonomy" id="559131"/>
    <lineage>
        <taxon>Eukaryota</taxon>
        <taxon>Metazoa</taxon>
        <taxon>Ecdysozoa</taxon>
        <taxon>Arthropoda</taxon>
        <taxon>Hexapoda</taxon>
        <taxon>Insecta</taxon>
        <taxon>Pterygota</taxon>
        <taxon>Neoptera</taxon>
        <taxon>Endopterygota</taxon>
        <taxon>Coleoptera</taxon>
        <taxon>Polyphaga</taxon>
        <taxon>Cucujiformia</taxon>
        <taxon>Coccinelloidea</taxon>
        <taxon>Coccinellidae</taxon>
        <taxon>Scymninae</taxon>
        <taxon>Scymnini</taxon>
        <taxon>Cryptolaemus</taxon>
    </lineage>
</organism>
<dbReference type="InterPro" id="IPR046345">
    <property type="entry name" value="TraB_PrgY-like"/>
</dbReference>
<dbReference type="Proteomes" id="UP001516400">
    <property type="component" value="Unassembled WGS sequence"/>
</dbReference>
<gene>
    <name evidence="2" type="ORF">HHI36_006667</name>
</gene>